<feature type="region of interest" description="Disordered" evidence="3">
    <location>
        <begin position="264"/>
        <end position="291"/>
    </location>
</feature>
<feature type="non-terminal residue" evidence="5">
    <location>
        <position position="1"/>
    </location>
</feature>
<feature type="compositionally biased region" description="Basic and acidic residues" evidence="3">
    <location>
        <begin position="183"/>
        <end position="192"/>
    </location>
</feature>
<accession>A0A6A6G8F2</accession>
<feature type="compositionally biased region" description="Acidic residues" evidence="3">
    <location>
        <begin position="270"/>
        <end position="284"/>
    </location>
</feature>
<dbReference type="PANTHER" id="PTHR23236">
    <property type="entry name" value="EUKARYOTIC TRANSLATION INITIATION FACTOR 4B/4H"/>
    <property type="match status" value="1"/>
</dbReference>
<evidence type="ECO:0000256" key="3">
    <source>
        <dbReference type="SAM" id="MobiDB-lite"/>
    </source>
</evidence>
<evidence type="ECO:0000259" key="4">
    <source>
        <dbReference type="PROSITE" id="PS50102"/>
    </source>
</evidence>
<dbReference type="OrthoDB" id="1875751at2759"/>
<dbReference type="PROSITE" id="PS50102">
    <property type="entry name" value="RRM"/>
    <property type="match status" value="2"/>
</dbReference>
<dbReference type="EMBL" id="ML992509">
    <property type="protein sequence ID" value="KAF2221843.1"/>
    <property type="molecule type" value="Genomic_DNA"/>
</dbReference>
<feature type="compositionally biased region" description="Basic and acidic residues" evidence="3">
    <location>
        <begin position="365"/>
        <end position="383"/>
    </location>
</feature>
<dbReference type="InterPro" id="IPR000504">
    <property type="entry name" value="RRM_dom"/>
</dbReference>
<dbReference type="SUPFAM" id="SSF54928">
    <property type="entry name" value="RNA-binding domain, RBD"/>
    <property type="match status" value="1"/>
</dbReference>
<feature type="compositionally biased region" description="Basic residues" evidence="3">
    <location>
        <begin position="31"/>
        <end position="40"/>
    </location>
</feature>
<sequence>PDSSSKKRKRNSAPTEEIEVDVSLPEPPSKKAARRAKKGKTTSAPKASLHDISDLTEEAPPSPLPPSPSPPPPTTATPPARSPHGIWIGNLSFLTTPSSLRHHLCTTASLHPSQITRFQNKGFAYVDFDSAEGVFQALQATESVLDGRNVLVKDANNFSGRPEVVAAAAATAGNAGNAGEAGKAGEGKEGKPRSKRVFVGNLAFDTTREELEGHFGMAGEVEDTFVATFEDTGKCKGFGWVRFGTEEEAERAVRGWVWKVEDDLAGEGGGEGEVEGEEGGEEEGKEGKKLAPAKKRKWWINKLRGRLLRCEYAEDASTRYKKRFGKGRRAEDGAGAGAGTGAVEAMEWGEEGGQTHEKRRRHRVRGTEEQKAEARSRRPRDARTIAPGQALANAPRQSGAIVQGQGKKVTFD</sequence>
<feature type="domain" description="RRM" evidence="4">
    <location>
        <begin position="84"/>
        <end position="170"/>
    </location>
</feature>
<dbReference type="Gene3D" id="3.30.70.330">
    <property type="match status" value="2"/>
</dbReference>
<dbReference type="PANTHER" id="PTHR23236:SF95">
    <property type="entry name" value="NUCLEOLAR PROTEIN 13"/>
    <property type="match status" value="1"/>
</dbReference>
<evidence type="ECO:0000313" key="5">
    <source>
        <dbReference type="EMBL" id="KAF2221843.1"/>
    </source>
</evidence>
<gene>
    <name evidence="5" type="ORF">BDZ85DRAFT_181126</name>
</gene>
<dbReference type="SMART" id="SM00360">
    <property type="entry name" value="RRM"/>
    <property type="match status" value="2"/>
</dbReference>
<reference evidence="6" key="1">
    <citation type="journal article" date="2020" name="Stud. Mycol.">
        <title>101 Dothideomycetes genomes: A test case for predicting lifestyles and emergence of pathogens.</title>
        <authorList>
            <person name="Haridas S."/>
            <person name="Albert R."/>
            <person name="Binder M."/>
            <person name="Bloem J."/>
            <person name="LaButti K."/>
            <person name="Salamov A."/>
            <person name="Andreopoulos B."/>
            <person name="Baker S."/>
            <person name="Barry K."/>
            <person name="Bills G."/>
            <person name="Bluhm B."/>
            <person name="Cannon C."/>
            <person name="Castanera R."/>
            <person name="Culley D."/>
            <person name="Daum C."/>
            <person name="Ezra D."/>
            <person name="Gonzalez J."/>
            <person name="Henrissat B."/>
            <person name="Kuo A."/>
            <person name="Liang C."/>
            <person name="Lipzen A."/>
            <person name="Lutzoni F."/>
            <person name="Magnuson J."/>
            <person name="Mondo S."/>
            <person name="Nolan M."/>
            <person name="Ohm R."/>
            <person name="Pangilinan J."/>
            <person name="Park H.-J."/>
            <person name="Ramirez L."/>
            <person name="Alfaro M."/>
            <person name="Sun H."/>
            <person name="Tritt A."/>
            <person name="Yoshinaga Y."/>
            <person name="Zwiers L.-H."/>
            <person name="Turgeon B."/>
            <person name="Goodwin S."/>
            <person name="Spatafora J."/>
            <person name="Crous P."/>
            <person name="Grigoriev I."/>
        </authorList>
    </citation>
    <scope>NUCLEOTIDE SEQUENCE [LARGE SCALE GENOMIC DNA]</scope>
    <source>
        <strain evidence="6">CECT 20119</strain>
    </source>
</reference>
<dbReference type="InterPro" id="IPR012677">
    <property type="entry name" value="Nucleotide-bd_a/b_plait_sf"/>
</dbReference>
<protein>
    <recommendedName>
        <fullName evidence="4">RRM domain-containing protein</fullName>
    </recommendedName>
</protein>
<dbReference type="Proteomes" id="UP000799538">
    <property type="component" value="Unassembled WGS sequence"/>
</dbReference>
<dbReference type="AlphaFoldDB" id="A0A6A6G8F2"/>
<feature type="compositionally biased region" description="Pro residues" evidence="3">
    <location>
        <begin position="60"/>
        <end position="76"/>
    </location>
</feature>
<name>A0A6A6G8F2_9PEZI</name>
<feature type="non-terminal residue" evidence="5">
    <location>
        <position position="412"/>
    </location>
</feature>
<keyword evidence="6" id="KW-1185">Reference proteome</keyword>
<dbReference type="GO" id="GO:0005730">
    <property type="term" value="C:nucleolus"/>
    <property type="evidence" value="ECO:0007669"/>
    <property type="project" value="TreeGrafter"/>
</dbReference>
<feature type="region of interest" description="Disordered" evidence="3">
    <location>
        <begin position="325"/>
        <end position="412"/>
    </location>
</feature>
<dbReference type="GO" id="GO:0003723">
    <property type="term" value="F:RNA binding"/>
    <property type="evidence" value="ECO:0007669"/>
    <property type="project" value="UniProtKB-UniRule"/>
</dbReference>
<feature type="region of interest" description="Disordered" evidence="3">
    <location>
        <begin position="174"/>
        <end position="193"/>
    </location>
</feature>
<evidence type="ECO:0000256" key="2">
    <source>
        <dbReference type="PROSITE-ProRule" id="PRU00176"/>
    </source>
</evidence>
<dbReference type="Pfam" id="PF00076">
    <property type="entry name" value="RRM_1"/>
    <property type="match status" value="1"/>
</dbReference>
<proteinExistence type="predicted"/>
<feature type="domain" description="RRM" evidence="4">
    <location>
        <begin position="195"/>
        <end position="315"/>
    </location>
</feature>
<feature type="compositionally biased region" description="Basic residues" evidence="3">
    <location>
        <begin position="1"/>
        <end position="11"/>
    </location>
</feature>
<evidence type="ECO:0000313" key="6">
    <source>
        <dbReference type="Proteomes" id="UP000799538"/>
    </source>
</evidence>
<feature type="region of interest" description="Disordered" evidence="3">
    <location>
        <begin position="1"/>
        <end position="83"/>
    </location>
</feature>
<organism evidence="5 6">
    <name type="scientific">Elsinoe ampelina</name>
    <dbReference type="NCBI Taxonomy" id="302913"/>
    <lineage>
        <taxon>Eukaryota</taxon>
        <taxon>Fungi</taxon>
        <taxon>Dikarya</taxon>
        <taxon>Ascomycota</taxon>
        <taxon>Pezizomycotina</taxon>
        <taxon>Dothideomycetes</taxon>
        <taxon>Dothideomycetidae</taxon>
        <taxon>Myriangiales</taxon>
        <taxon>Elsinoaceae</taxon>
        <taxon>Elsinoe</taxon>
    </lineage>
</organism>
<keyword evidence="1 2" id="KW-0694">RNA-binding</keyword>
<dbReference type="InterPro" id="IPR035979">
    <property type="entry name" value="RBD_domain_sf"/>
</dbReference>
<evidence type="ECO:0000256" key="1">
    <source>
        <dbReference type="ARBA" id="ARBA00022884"/>
    </source>
</evidence>